<dbReference type="SUPFAM" id="SSF55545">
    <property type="entry name" value="beta-N-acetylhexosaminidase-like domain"/>
    <property type="match status" value="1"/>
</dbReference>
<dbReference type="InterPro" id="IPR032287">
    <property type="entry name" value="DUF4838"/>
</dbReference>
<dbReference type="GO" id="GO:0005975">
    <property type="term" value="P:carbohydrate metabolic process"/>
    <property type="evidence" value="ECO:0007669"/>
    <property type="project" value="UniProtKB-ARBA"/>
</dbReference>
<dbReference type="PANTHER" id="PTHR47406">
    <property type="entry name" value="COAGULATION FACTOR 5/8 TYPE, C-TERMINAL"/>
    <property type="match status" value="1"/>
</dbReference>
<sequence length="638" mass="69135">MTLTRTTAGAALALAALVPAAARAQRGGPPAALTLARGGATAYVVVSPPGGSAPEALAAAELAAYLGRISGATFRVAPSAPAGAHPIVVRVVPTADTAATARDGYTIAVRGDSLVLTGASPRAALYAAYDLLERLGCRWLAPALAFHQGAHELVPRRATLVYTGPATVAERPRFAIRKVDVSEGMSHDSASLRAIVAWMPKLRFNTLMAPQDFGGSGRVTWDRWRDALTPELRRRDLRVEIGGHGWQNFLSARRDGALFAAHPEWFGRDAQCRPSREERLAFNTSDSGAVRHVLDGVVRYLRDRSEIDVFDFWPPDGVRWAECAADAALGSPADRQARLANALVRRLRAEGLRTRVQIIAYANLKSPPTVALDPEILVDFCPIGQNFDVAIDDAAGANNRQYVDTLAAWRAVRPRNLGVYAYYRRYAWRSLPVLLPRYIAHDLRWHAGHGMTSVSSYVEPGDWFTYELNHVALGRLAWNPDADAEALIDDHARARFGTGATAAAAALRTLEDVVRTYGSVPYSAPKPLARVTEARRLVERRLAAVRDAAARANATDGAALRRLALMLDFARRDLALQELRLTNAPADARRAQVEALVAMLTANADAGTFLMYGRADRARYLRHYGLDATAPTAAADTP</sequence>
<dbReference type="RefSeq" id="WP_284348083.1">
    <property type="nucleotide sequence ID" value="NZ_BRXS01000001.1"/>
</dbReference>
<evidence type="ECO:0000256" key="2">
    <source>
        <dbReference type="SAM" id="SignalP"/>
    </source>
</evidence>
<dbReference type="EMBL" id="BRXS01000001">
    <property type="protein sequence ID" value="GLC23643.1"/>
    <property type="molecule type" value="Genomic_DNA"/>
</dbReference>
<name>A0AA37QBJ4_9BACT</name>
<keyword evidence="1" id="KW-0378">Hydrolase</keyword>
<protein>
    <recommendedName>
        <fullName evidence="5">Alpha glucuronidase N-terminal domain-containing protein</fullName>
    </recommendedName>
</protein>
<feature type="chain" id="PRO_5041413827" description="Alpha glucuronidase N-terminal domain-containing protein" evidence="2">
    <location>
        <begin position="25"/>
        <end position="638"/>
    </location>
</feature>
<evidence type="ECO:0000313" key="4">
    <source>
        <dbReference type="Proteomes" id="UP001161325"/>
    </source>
</evidence>
<dbReference type="Pfam" id="PF16126">
    <property type="entry name" value="DUF4838"/>
    <property type="match status" value="1"/>
</dbReference>
<gene>
    <name evidence="3" type="ORF">rosag_01560</name>
</gene>
<dbReference type="PANTHER" id="PTHR47406:SF2">
    <property type="entry name" value="ALPHA GLUCURONIDASE N-TERMINAL DOMAIN-CONTAINING PROTEIN"/>
    <property type="match status" value="1"/>
</dbReference>
<dbReference type="Proteomes" id="UP001161325">
    <property type="component" value="Unassembled WGS sequence"/>
</dbReference>
<accession>A0AA37QBJ4</accession>
<keyword evidence="2" id="KW-0732">Signal</keyword>
<keyword evidence="4" id="KW-1185">Reference proteome</keyword>
<feature type="signal peptide" evidence="2">
    <location>
        <begin position="1"/>
        <end position="24"/>
    </location>
</feature>
<dbReference type="AlphaFoldDB" id="A0AA37QBJ4"/>
<dbReference type="GO" id="GO:0016787">
    <property type="term" value="F:hydrolase activity"/>
    <property type="evidence" value="ECO:0007669"/>
    <property type="project" value="UniProtKB-KW"/>
</dbReference>
<dbReference type="InterPro" id="IPR029018">
    <property type="entry name" value="Hex-like_dom2"/>
</dbReference>
<reference evidence="3" key="1">
    <citation type="submission" date="2022-08" db="EMBL/GenBank/DDBJ databases">
        <title>Draft genome sequencing of Roseisolibacter agri AW1220.</title>
        <authorList>
            <person name="Tobiishi Y."/>
            <person name="Tonouchi A."/>
        </authorList>
    </citation>
    <scope>NUCLEOTIDE SEQUENCE</scope>
    <source>
        <strain evidence="3">AW1220</strain>
    </source>
</reference>
<evidence type="ECO:0008006" key="5">
    <source>
        <dbReference type="Google" id="ProtNLM"/>
    </source>
</evidence>
<evidence type="ECO:0000313" key="3">
    <source>
        <dbReference type="EMBL" id="GLC23643.1"/>
    </source>
</evidence>
<proteinExistence type="predicted"/>
<evidence type="ECO:0000256" key="1">
    <source>
        <dbReference type="ARBA" id="ARBA00022801"/>
    </source>
</evidence>
<comment type="caution">
    <text evidence="3">The sequence shown here is derived from an EMBL/GenBank/DDBJ whole genome shotgun (WGS) entry which is preliminary data.</text>
</comment>
<dbReference type="Gene3D" id="3.30.379.10">
    <property type="entry name" value="Chitobiase/beta-hexosaminidase domain 2-like"/>
    <property type="match status" value="1"/>
</dbReference>
<organism evidence="3 4">
    <name type="scientific">Roseisolibacter agri</name>
    <dbReference type="NCBI Taxonomy" id="2014610"/>
    <lineage>
        <taxon>Bacteria</taxon>
        <taxon>Pseudomonadati</taxon>
        <taxon>Gemmatimonadota</taxon>
        <taxon>Gemmatimonadia</taxon>
        <taxon>Gemmatimonadales</taxon>
        <taxon>Gemmatimonadaceae</taxon>
        <taxon>Roseisolibacter</taxon>
    </lineage>
</organism>